<protein>
    <submittedName>
        <fullName evidence="8">FAD/NAD(P)-binding domain-containing protein</fullName>
    </submittedName>
</protein>
<dbReference type="GO" id="GO:0016614">
    <property type="term" value="F:oxidoreductase activity, acting on CH-OH group of donors"/>
    <property type="evidence" value="ECO:0007669"/>
    <property type="project" value="InterPro"/>
</dbReference>
<evidence type="ECO:0000313" key="8">
    <source>
        <dbReference type="EMBL" id="RPA75165.1"/>
    </source>
</evidence>
<organism evidence="8 9">
    <name type="scientific">Ascobolus immersus RN42</name>
    <dbReference type="NCBI Taxonomy" id="1160509"/>
    <lineage>
        <taxon>Eukaryota</taxon>
        <taxon>Fungi</taxon>
        <taxon>Dikarya</taxon>
        <taxon>Ascomycota</taxon>
        <taxon>Pezizomycotina</taxon>
        <taxon>Pezizomycetes</taxon>
        <taxon>Pezizales</taxon>
        <taxon>Ascobolaceae</taxon>
        <taxon>Ascobolus</taxon>
    </lineage>
</organism>
<evidence type="ECO:0000256" key="4">
    <source>
        <dbReference type="ARBA" id="ARBA00023002"/>
    </source>
</evidence>
<dbReference type="InterPro" id="IPR012132">
    <property type="entry name" value="GMC_OxRdtase"/>
</dbReference>
<evidence type="ECO:0000256" key="1">
    <source>
        <dbReference type="ARBA" id="ARBA00010790"/>
    </source>
</evidence>
<dbReference type="GO" id="GO:0050660">
    <property type="term" value="F:flavin adenine dinucleotide binding"/>
    <property type="evidence" value="ECO:0007669"/>
    <property type="project" value="InterPro"/>
</dbReference>
<evidence type="ECO:0000256" key="5">
    <source>
        <dbReference type="PIRSR" id="PIRSR000137-2"/>
    </source>
</evidence>
<dbReference type="Gene3D" id="3.50.50.60">
    <property type="entry name" value="FAD/NAD(P)-binding domain"/>
    <property type="match status" value="2"/>
</dbReference>
<feature type="domain" description="Glucose-methanol-choline oxidoreductase C-terminal" evidence="7">
    <location>
        <begin position="380"/>
        <end position="522"/>
    </location>
</feature>
<feature type="binding site" evidence="5">
    <location>
        <position position="221"/>
    </location>
    <ligand>
        <name>FAD</name>
        <dbReference type="ChEBI" id="CHEBI:57692"/>
    </ligand>
</feature>
<evidence type="ECO:0000313" key="9">
    <source>
        <dbReference type="Proteomes" id="UP000275078"/>
    </source>
</evidence>
<evidence type="ECO:0000259" key="6">
    <source>
        <dbReference type="Pfam" id="PF00732"/>
    </source>
</evidence>
<feature type="domain" description="Glucose-methanol-choline oxidoreductase N-terminal" evidence="6">
    <location>
        <begin position="80"/>
        <end position="289"/>
    </location>
</feature>
<evidence type="ECO:0000256" key="2">
    <source>
        <dbReference type="ARBA" id="ARBA00022630"/>
    </source>
</evidence>
<dbReference type="InterPro" id="IPR036188">
    <property type="entry name" value="FAD/NAD-bd_sf"/>
</dbReference>
<proteinExistence type="inferred from homology"/>
<sequence length="544" mass="58669">MKDEFEFLDLGKEVELRGDTGLEFDVVVVGSGPGGGIVAEKAASVGLKVLVVEKGGWLNSAALPQNDSTAFSNFQSNLLLTTDSNLLGIITATTFGGSGAINWSACFPPQAYVRKEWAEQHGLKWIQSPEFQDCIDTVMKKIGASPPETQNHRNALLLEGARKLGYAAQPLHQNLQPGHNCGGCGWGCSGGPNGAHKLDPTRTTLLNAHKLGAKFAKGFEVERVLFQKDRNTVKGIFGHWTDPTTGHRTPVTVRAKRVVVSAGAINTPLILLRSRLSNYNIGRHLHLHPTCLITSTYPTLTHPQDGNILTCAVTEFENHLGTGYGTKLECLDMNLPFAFNAVPYSNPATFKAQLTMYKRQANHIVLLRDRTSGRVYPDPKTGGPKVAYDMSVEDTRNMIRGIIGLVRILYTQGALTIVVPICGLATYVRPSEVEEPASAGFENPSIATFIKKLEDYEKSGVVPWFSLGSAHAQGAARMGKSARDSVVDEWGRVWGKKGLYVADSGLLPSASGANPQVTTLALSERVARGLGNEVDAAVISKAKL</sequence>
<dbReference type="PANTHER" id="PTHR46056">
    <property type="entry name" value="LONG-CHAIN-ALCOHOL OXIDASE"/>
    <property type="match status" value="1"/>
</dbReference>
<dbReference type="OrthoDB" id="269227at2759"/>
<keyword evidence="3 5" id="KW-0274">FAD</keyword>
<keyword evidence="2" id="KW-0285">Flavoprotein</keyword>
<dbReference type="InterPro" id="IPR000172">
    <property type="entry name" value="GMC_OxRdtase_N"/>
</dbReference>
<comment type="cofactor">
    <cofactor evidence="5">
        <name>FAD</name>
        <dbReference type="ChEBI" id="CHEBI:57692"/>
    </cofactor>
</comment>
<keyword evidence="4" id="KW-0560">Oxidoreductase</keyword>
<accession>A0A3N4HMX2</accession>
<evidence type="ECO:0000259" key="7">
    <source>
        <dbReference type="Pfam" id="PF05199"/>
    </source>
</evidence>
<evidence type="ECO:0000256" key="3">
    <source>
        <dbReference type="ARBA" id="ARBA00022827"/>
    </source>
</evidence>
<dbReference type="EMBL" id="ML119770">
    <property type="protein sequence ID" value="RPA75165.1"/>
    <property type="molecule type" value="Genomic_DNA"/>
</dbReference>
<dbReference type="STRING" id="1160509.A0A3N4HMX2"/>
<name>A0A3N4HMX2_ASCIM</name>
<dbReference type="PANTHER" id="PTHR46056:SF12">
    <property type="entry name" value="LONG-CHAIN-ALCOHOL OXIDASE"/>
    <property type="match status" value="1"/>
</dbReference>
<dbReference type="AlphaFoldDB" id="A0A3N4HMX2"/>
<dbReference type="InterPro" id="IPR007867">
    <property type="entry name" value="GMC_OxRtase_C"/>
</dbReference>
<reference evidence="8 9" key="1">
    <citation type="journal article" date="2018" name="Nat. Ecol. Evol.">
        <title>Pezizomycetes genomes reveal the molecular basis of ectomycorrhizal truffle lifestyle.</title>
        <authorList>
            <person name="Murat C."/>
            <person name="Payen T."/>
            <person name="Noel B."/>
            <person name="Kuo A."/>
            <person name="Morin E."/>
            <person name="Chen J."/>
            <person name="Kohler A."/>
            <person name="Krizsan K."/>
            <person name="Balestrini R."/>
            <person name="Da Silva C."/>
            <person name="Montanini B."/>
            <person name="Hainaut M."/>
            <person name="Levati E."/>
            <person name="Barry K.W."/>
            <person name="Belfiori B."/>
            <person name="Cichocki N."/>
            <person name="Clum A."/>
            <person name="Dockter R.B."/>
            <person name="Fauchery L."/>
            <person name="Guy J."/>
            <person name="Iotti M."/>
            <person name="Le Tacon F."/>
            <person name="Lindquist E.A."/>
            <person name="Lipzen A."/>
            <person name="Malagnac F."/>
            <person name="Mello A."/>
            <person name="Molinier V."/>
            <person name="Miyauchi S."/>
            <person name="Poulain J."/>
            <person name="Riccioni C."/>
            <person name="Rubini A."/>
            <person name="Sitrit Y."/>
            <person name="Splivallo R."/>
            <person name="Traeger S."/>
            <person name="Wang M."/>
            <person name="Zifcakova L."/>
            <person name="Wipf D."/>
            <person name="Zambonelli A."/>
            <person name="Paolocci F."/>
            <person name="Nowrousian M."/>
            <person name="Ottonello S."/>
            <person name="Baldrian P."/>
            <person name="Spatafora J.W."/>
            <person name="Henrissat B."/>
            <person name="Nagy L.G."/>
            <person name="Aury J.M."/>
            <person name="Wincker P."/>
            <person name="Grigoriev I.V."/>
            <person name="Bonfante P."/>
            <person name="Martin F.M."/>
        </authorList>
    </citation>
    <scope>NUCLEOTIDE SEQUENCE [LARGE SCALE GENOMIC DNA]</scope>
    <source>
        <strain evidence="8 9">RN42</strain>
    </source>
</reference>
<dbReference type="SUPFAM" id="SSF51905">
    <property type="entry name" value="FAD/NAD(P)-binding domain"/>
    <property type="match status" value="1"/>
</dbReference>
<keyword evidence="9" id="KW-1185">Reference proteome</keyword>
<dbReference type="Pfam" id="PF05199">
    <property type="entry name" value="GMC_oxred_C"/>
    <property type="match status" value="1"/>
</dbReference>
<dbReference type="PIRSF" id="PIRSF000137">
    <property type="entry name" value="Alcohol_oxidase"/>
    <property type="match status" value="1"/>
</dbReference>
<dbReference type="Proteomes" id="UP000275078">
    <property type="component" value="Unassembled WGS sequence"/>
</dbReference>
<comment type="similarity">
    <text evidence="1">Belongs to the GMC oxidoreductase family.</text>
</comment>
<feature type="binding site" evidence="5">
    <location>
        <begin position="515"/>
        <end position="516"/>
    </location>
    <ligand>
        <name>FAD</name>
        <dbReference type="ChEBI" id="CHEBI:57692"/>
    </ligand>
</feature>
<gene>
    <name evidence="8" type="ORF">BJ508DRAFT_214739</name>
</gene>
<dbReference type="Pfam" id="PF00732">
    <property type="entry name" value="GMC_oxred_N"/>
    <property type="match status" value="1"/>
</dbReference>